<keyword evidence="3" id="KW-1185">Reference proteome</keyword>
<dbReference type="InterPro" id="IPR053164">
    <property type="entry name" value="IS1016-like_transposase"/>
</dbReference>
<evidence type="ECO:0000259" key="1">
    <source>
        <dbReference type="SMART" id="SM01126"/>
    </source>
</evidence>
<dbReference type="PANTHER" id="PTHR47163:SF3">
    <property type="entry name" value="PROTEIN CBG18017"/>
    <property type="match status" value="1"/>
</dbReference>
<gene>
    <name evidence="2" type="ORF">NGRA_3328</name>
</gene>
<accession>A0A9P6KXA1</accession>
<comment type="caution">
    <text evidence="2">The sequence shown here is derived from an EMBL/GenBank/DDBJ whole genome shotgun (WGS) entry which is preliminary data.</text>
</comment>
<sequence length="140" mass="16392">MIFEIDESKFRKRKYHKGHHVEGVWILGMIERENTKKIKLIRVSNRSKDELNQLIKKSVKKDTVIYTDCWKGYSGLNDYFSDHKTVNHSKHFKDPITQVHTNTIEGSWAAIKAQTPIRGRTEKTICRGTHTETNISMISY</sequence>
<dbReference type="Proteomes" id="UP000740883">
    <property type="component" value="Unassembled WGS sequence"/>
</dbReference>
<feature type="domain" description="ISXO2-like transposase" evidence="1">
    <location>
        <begin position="1"/>
        <end position="122"/>
    </location>
</feature>
<organism evidence="2 3">
    <name type="scientific">Nosema granulosis</name>
    <dbReference type="NCBI Taxonomy" id="83296"/>
    <lineage>
        <taxon>Eukaryota</taxon>
        <taxon>Fungi</taxon>
        <taxon>Fungi incertae sedis</taxon>
        <taxon>Microsporidia</taxon>
        <taxon>Nosematidae</taxon>
        <taxon>Nosema</taxon>
    </lineage>
</organism>
<evidence type="ECO:0000313" key="3">
    <source>
        <dbReference type="Proteomes" id="UP000740883"/>
    </source>
</evidence>
<dbReference type="Pfam" id="PF12762">
    <property type="entry name" value="DDE_Tnp_IS1595"/>
    <property type="match status" value="1"/>
</dbReference>
<name>A0A9P6KXA1_9MICR</name>
<reference evidence="2 3" key="1">
    <citation type="journal article" date="2020" name="Genome Biol. Evol.">
        <title>Comparative genomics of strictly vertically transmitted, feminizing microsporidia endosymbionts of amphipod crustaceans.</title>
        <authorList>
            <person name="Cormier A."/>
            <person name="Chebbi M.A."/>
            <person name="Giraud I."/>
            <person name="Wattier R."/>
            <person name="Teixeira M."/>
            <person name="Gilbert C."/>
            <person name="Rigaud T."/>
            <person name="Cordaux R."/>
        </authorList>
    </citation>
    <scope>NUCLEOTIDE SEQUENCE [LARGE SCALE GENOMIC DNA]</scope>
    <source>
        <strain evidence="2 3">Ou3-Ou53</strain>
    </source>
</reference>
<evidence type="ECO:0000313" key="2">
    <source>
        <dbReference type="EMBL" id="KAF9754388.1"/>
    </source>
</evidence>
<dbReference type="OrthoDB" id="2193241at2759"/>
<dbReference type="PANTHER" id="PTHR47163">
    <property type="entry name" value="DDE_TNP_IS1595 DOMAIN-CONTAINING PROTEIN"/>
    <property type="match status" value="1"/>
</dbReference>
<dbReference type="SMART" id="SM01126">
    <property type="entry name" value="DDE_Tnp_IS1595"/>
    <property type="match status" value="1"/>
</dbReference>
<protein>
    <recommendedName>
        <fullName evidence="1">ISXO2-like transposase domain-containing protein</fullName>
    </recommendedName>
</protein>
<proteinExistence type="predicted"/>
<dbReference type="EMBL" id="SBJO01000833">
    <property type="protein sequence ID" value="KAF9754388.1"/>
    <property type="molecule type" value="Genomic_DNA"/>
</dbReference>
<dbReference type="InterPro" id="IPR024445">
    <property type="entry name" value="Tnp_ISXO2-like"/>
</dbReference>
<dbReference type="AlphaFoldDB" id="A0A9P6KXA1"/>